<dbReference type="Pfam" id="PF26337">
    <property type="entry name" value="Gtf3_C"/>
    <property type="match status" value="1"/>
</dbReference>
<accession>A0A0C9Q9Z0</accession>
<feature type="domain" description="Glucosyltransferase 3-like N-terminal" evidence="2">
    <location>
        <begin position="17"/>
        <end position="160"/>
    </location>
</feature>
<evidence type="ECO:0000256" key="1">
    <source>
        <dbReference type="ARBA" id="ARBA00022679"/>
    </source>
</evidence>
<keyword evidence="1 4" id="KW-0808">Transferase</keyword>
<evidence type="ECO:0000313" key="4">
    <source>
        <dbReference type="EMBL" id="GAN36612.1"/>
    </source>
</evidence>
<organism evidence="4 5">
    <name type="scientific">Lacticaseibacillus paracasei NRIC 0644</name>
    <dbReference type="NCBI Taxonomy" id="1435038"/>
    <lineage>
        <taxon>Bacteria</taxon>
        <taxon>Bacillati</taxon>
        <taxon>Bacillota</taxon>
        <taxon>Bacilli</taxon>
        <taxon>Lactobacillales</taxon>
        <taxon>Lactobacillaceae</taxon>
        <taxon>Lacticaseibacillus</taxon>
    </lineage>
</organism>
<gene>
    <name evidence="4" type="ORF">LC0644_1201</name>
</gene>
<feature type="domain" description="Glucosyltransferase 3-like C-terminal" evidence="3">
    <location>
        <begin position="192"/>
        <end position="353"/>
    </location>
</feature>
<dbReference type="EMBL" id="BAYM01000083">
    <property type="protein sequence ID" value="GAN36612.1"/>
    <property type="molecule type" value="Genomic_DNA"/>
</dbReference>
<protein>
    <submittedName>
        <fullName evidence="4">Glycosyltransferase</fullName>
    </submittedName>
</protein>
<sequence>MLWVSRGNYTAVKGGDASNRTAMYKAREDYTADLMAMGAQPLDIYFYYWRDEPDANLSGRLDGMLAGFKPNDTLILQVPFFIRPLNLKRLIEQIQGAYGGKVIGLVHDYYPLWNVEKAKADTDSDPWLDEYSYRTYPALFSMFDALIVHGENYKEAMKKELDFKGPIIPQGPFSYRFIEDDDPVPPKFHKKIVFAGNINNSKYLSQVPEHWHLDVFGGQPHQELLDRENINYKGSFTPTELPNHFDGGFGLVWDSDSFDEVIGESAEYNRLCYEHKLSLYLAKRMPVFIWKHAAAANWVTENHVGFAVENLADIWPIIENFTEDQYNAMQPNLARVSKLIRNGVFAKHAALDALLAVNEPYNKW</sequence>
<dbReference type="Pfam" id="PF26334">
    <property type="entry name" value="Gtf3_N"/>
    <property type="match status" value="1"/>
</dbReference>
<dbReference type="AlphaFoldDB" id="A0A0C9Q9Z0"/>
<evidence type="ECO:0000313" key="5">
    <source>
        <dbReference type="Proteomes" id="UP000032552"/>
    </source>
</evidence>
<evidence type="ECO:0000259" key="3">
    <source>
        <dbReference type="Pfam" id="PF26337"/>
    </source>
</evidence>
<dbReference type="PIRSF" id="PIRSF007023">
    <property type="entry name" value="UDP-Galf_transf"/>
    <property type="match status" value="1"/>
</dbReference>
<dbReference type="InterPro" id="IPR058591">
    <property type="entry name" value="Gtf3_N"/>
</dbReference>
<dbReference type="GO" id="GO:0016740">
    <property type="term" value="F:transferase activity"/>
    <property type="evidence" value="ECO:0007669"/>
    <property type="project" value="UniProtKB-KW"/>
</dbReference>
<dbReference type="RefSeq" id="WP_045624887.1">
    <property type="nucleotide sequence ID" value="NZ_BAYM01000083.1"/>
</dbReference>
<dbReference type="Gene3D" id="3.40.50.2000">
    <property type="entry name" value="Glycogen Phosphorylase B"/>
    <property type="match status" value="2"/>
</dbReference>
<comment type="caution">
    <text evidence="4">The sequence shown here is derived from an EMBL/GenBank/DDBJ whole genome shotgun (WGS) entry which is preliminary data.</text>
</comment>
<dbReference type="Proteomes" id="UP000032552">
    <property type="component" value="Unassembled WGS sequence"/>
</dbReference>
<proteinExistence type="predicted"/>
<evidence type="ECO:0000259" key="2">
    <source>
        <dbReference type="Pfam" id="PF26334"/>
    </source>
</evidence>
<dbReference type="InterPro" id="IPR058592">
    <property type="entry name" value="Gtf3_C"/>
</dbReference>
<dbReference type="SUPFAM" id="SSF53756">
    <property type="entry name" value="UDP-Glycosyltransferase/glycogen phosphorylase"/>
    <property type="match status" value="1"/>
</dbReference>
<name>A0A0C9Q9Z0_LACPA</name>
<reference evidence="5" key="1">
    <citation type="submission" date="2014-05" db="EMBL/GenBank/DDBJ databases">
        <title>Whole genome sequencing of Lactobacillus casei NRIC0644.</title>
        <authorList>
            <person name="Atarashi H."/>
            <person name="Yoshida Y."/>
            <person name="Fujimura S."/>
            <person name="Tanaka N."/>
            <person name="Shiwa Y."/>
            <person name="Yoshikawa H."/>
            <person name="Okada S."/>
            <person name="Nakagawa J."/>
        </authorList>
    </citation>
    <scope>NUCLEOTIDE SEQUENCE [LARGE SCALE GENOMIC DNA]</scope>
    <source>
        <strain evidence="5">NRIC0644</strain>
    </source>
</reference>
<dbReference type="NCBIfam" id="NF007328">
    <property type="entry name" value="PRK09814.3-2"/>
    <property type="match status" value="1"/>
</dbReference>